<organism evidence="6 7">
    <name type="scientific">Desulfoluna limicola</name>
    <dbReference type="NCBI Taxonomy" id="2810562"/>
    <lineage>
        <taxon>Bacteria</taxon>
        <taxon>Pseudomonadati</taxon>
        <taxon>Thermodesulfobacteriota</taxon>
        <taxon>Desulfobacteria</taxon>
        <taxon>Desulfobacterales</taxon>
        <taxon>Desulfolunaceae</taxon>
        <taxon>Desulfoluna</taxon>
    </lineage>
</organism>
<evidence type="ECO:0000313" key="7">
    <source>
        <dbReference type="Proteomes" id="UP001320148"/>
    </source>
</evidence>
<keyword evidence="7" id="KW-1185">Reference proteome</keyword>
<dbReference type="InterPro" id="IPR000073">
    <property type="entry name" value="AB_hydrolase_1"/>
</dbReference>
<dbReference type="EMBL" id="AP024488">
    <property type="protein sequence ID" value="BCS98653.1"/>
    <property type="molecule type" value="Genomic_DNA"/>
</dbReference>
<dbReference type="Gene3D" id="3.40.50.1820">
    <property type="entry name" value="alpha/beta hydrolase"/>
    <property type="match status" value="1"/>
</dbReference>
<proteinExistence type="inferred from homology"/>
<dbReference type="Proteomes" id="UP001320148">
    <property type="component" value="Chromosome"/>
</dbReference>
<dbReference type="Pfam" id="PF08386">
    <property type="entry name" value="Abhydrolase_4"/>
    <property type="match status" value="1"/>
</dbReference>
<dbReference type="InterPro" id="IPR029058">
    <property type="entry name" value="AB_hydrolase_fold"/>
</dbReference>
<sequence length="196" mass="21223">MPDHQTIRIQETDVFVRRSGEGKGQSVIFLHGMRFSSLNWEELGTLDLLADKGFDAIAVDLPGYGQSPRADDIAIEDVLPLIIEALGVEKPVIVAPSFSGTYALPVVSEHPSDFSGFVAPAPLGIPENAGALKGTSLPFLIIWGDDDPIVPEENAHVLDSVLADSHVVILPGGGHPTYINQTETFHRHLVRFLEKL</sequence>
<dbReference type="PANTHER" id="PTHR46197">
    <property type="entry name" value="PROTEIN ABHD14B-LIKE"/>
    <property type="match status" value="1"/>
</dbReference>
<dbReference type="SUPFAM" id="SSF53474">
    <property type="entry name" value="alpha/beta-Hydrolases"/>
    <property type="match status" value="1"/>
</dbReference>
<evidence type="ECO:0000313" key="6">
    <source>
        <dbReference type="EMBL" id="BCS98653.1"/>
    </source>
</evidence>
<evidence type="ECO:0000256" key="1">
    <source>
        <dbReference type="ARBA" id="ARBA00004496"/>
    </source>
</evidence>
<comment type="subcellular location">
    <subcellularLocation>
        <location evidence="1">Cytoplasm</location>
    </subcellularLocation>
</comment>
<feature type="domain" description="Peptidase S33 tripeptidyl aminopeptidase-like C-terminal" evidence="5">
    <location>
        <begin position="134"/>
        <end position="195"/>
    </location>
</feature>
<evidence type="ECO:0000259" key="5">
    <source>
        <dbReference type="Pfam" id="PF08386"/>
    </source>
</evidence>
<evidence type="ECO:0000256" key="3">
    <source>
        <dbReference type="ARBA" id="ARBA00037942"/>
    </source>
</evidence>
<evidence type="ECO:0008006" key="8">
    <source>
        <dbReference type="Google" id="ProtNLM"/>
    </source>
</evidence>
<dbReference type="PANTHER" id="PTHR46197:SF3">
    <property type="entry name" value="AB HYDROLASE-1 DOMAIN-CONTAINING PROTEIN"/>
    <property type="match status" value="1"/>
</dbReference>
<dbReference type="Pfam" id="PF00561">
    <property type="entry name" value="Abhydrolase_1"/>
    <property type="match status" value="1"/>
</dbReference>
<evidence type="ECO:0000256" key="2">
    <source>
        <dbReference type="ARBA" id="ARBA00022490"/>
    </source>
</evidence>
<keyword evidence="2" id="KW-0963">Cytoplasm</keyword>
<accession>A0ABM7PMN5</accession>
<name>A0ABM7PMN5_9BACT</name>
<gene>
    <name evidence="6" type="ORF">DSLASN_42850</name>
</gene>
<protein>
    <recommendedName>
        <fullName evidence="8">Alpha/beta hydrolase</fullName>
    </recommendedName>
</protein>
<evidence type="ECO:0000259" key="4">
    <source>
        <dbReference type="Pfam" id="PF00561"/>
    </source>
</evidence>
<feature type="domain" description="AB hydrolase-1" evidence="4">
    <location>
        <begin position="27"/>
        <end position="122"/>
    </location>
</feature>
<dbReference type="InterPro" id="IPR013595">
    <property type="entry name" value="Pept_S33_TAP-like_C"/>
</dbReference>
<reference evidence="6 7" key="1">
    <citation type="submission" date="2021-02" db="EMBL/GenBank/DDBJ databases">
        <title>Complete genome of Desulfoluna sp. strain ASN36.</title>
        <authorList>
            <person name="Takahashi A."/>
            <person name="Kojima H."/>
            <person name="Fukui M."/>
        </authorList>
    </citation>
    <scope>NUCLEOTIDE SEQUENCE [LARGE SCALE GENOMIC DNA]</scope>
    <source>
        <strain evidence="6 7">ASN36</strain>
    </source>
</reference>
<comment type="similarity">
    <text evidence="3">Belongs to the AB hydrolase superfamily. ABHD14 family.</text>
</comment>
<dbReference type="RefSeq" id="WP_236890038.1">
    <property type="nucleotide sequence ID" value="NZ_AP024488.1"/>
</dbReference>